<dbReference type="Pfam" id="PF08479">
    <property type="entry name" value="POTRA_2"/>
    <property type="match status" value="1"/>
</dbReference>
<evidence type="ECO:0000256" key="1">
    <source>
        <dbReference type="ARBA" id="ARBA00004442"/>
    </source>
</evidence>
<evidence type="ECO:0000256" key="2">
    <source>
        <dbReference type="ARBA" id="ARBA00009055"/>
    </source>
</evidence>
<evidence type="ECO:0000256" key="6">
    <source>
        <dbReference type="ARBA" id="ARBA00022927"/>
    </source>
</evidence>
<proteinExistence type="inferred from homology"/>
<name>A0A450RY82_9GAMM</name>
<evidence type="ECO:0000256" key="3">
    <source>
        <dbReference type="ARBA" id="ARBA00022448"/>
    </source>
</evidence>
<organism evidence="11">
    <name type="scientific">Candidatus Kentrum sp. DK</name>
    <dbReference type="NCBI Taxonomy" id="2126562"/>
    <lineage>
        <taxon>Bacteria</taxon>
        <taxon>Pseudomonadati</taxon>
        <taxon>Pseudomonadota</taxon>
        <taxon>Gammaproteobacteria</taxon>
        <taxon>Candidatus Kentrum</taxon>
    </lineage>
</organism>
<keyword evidence="7" id="KW-0472">Membrane</keyword>
<keyword evidence="6" id="KW-0653">Protein transport</keyword>
<dbReference type="EMBL" id="CAADEX010000007">
    <property type="protein sequence ID" value="VFJ44088.1"/>
    <property type="molecule type" value="Genomic_DNA"/>
</dbReference>
<reference evidence="11" key="1">
    <citation type="submission" date="2019-02" db="EMBL/GenBank/DDBJ databases">
        <authorList>
            <person name="Gruber-Vodicka R. H."/>
            <person name="Seah K. B. B."/>
        </authorList>
    </citation>
    <scope>NUCLEOTIDE SEQUENCE</scope>
    <source>
        <strain evidence="11">BECK_DK47</strain>
    </source>
</reference>
<evidence type="ECO:0000259" key="10">
    <source>
        <dbReference type="PROSITE" id="PS51779"/>
    </source>
</evidence>
<keyword evidence="5" id="KW-0812">Transmembrane</keyword>
<dbReference type="Pfam" id="PF03865">
    <property type="entry name" value="ShlB"/>
    <property type="match status" value="1"/>
</dbReference>
<dbReference type="InterPro" id="IPR034746">
    <property type="entry name" value="POTRA"/>
</dbReference>
<keyword evidence="8" id="KW-0998">Cell outer membrane</keyword>
<evidence type="ECO:0000256" key="4">
    <source>
        <dbReference type="ARBA" id="ARBA00022452"/>
    </source>
</evidence>
<dbReference type="InterPro" id="IPR013686">
    <property type="entry name" value="Polypept-transport_assoc_ShlB"/>
</dbReference>
<dbReference type="GO" id="GO:0009279">
    <property type="term" value="C:cell outer membrane"/>
    <property type="evidence" value="ECO:0007669"/>
    <property type="project" value="UniProtKB-SubCell"/>
</dbReference>
<dbReference type="GO" id="GO:0098046">
    <property type="term" value="C:type V protein secretion system complex"/>
    <property type="evidence" value="ECO:0007669"/>
    <property type="project" value="TreeGrafter"/>
</dbReference>
<keyword evidence="9" id="KW-0732">Signal</keyword>
<sequence length="556" mass="60426">MTAYKHAIPLSVLTLAITHALSGSVLAAPPDAGQVIQEMEQPRMQPAPASDLEFDIQTSKSTDIPPGGPQVTINTIRFSGNTVFTEQQLLIALGDVVGNRYDLAGLRALTDRITAYYRENDYPFARAWLPAQTMTGGNLRIEIVEGNYGEAKTIGDDEEIIASAQRFLDNLEPGAVIEGKVLERATLILNDQPGIRAVPIIRPGQMPGTGDLNVHVKRESLFGGQVSVDNHGNRYTGRERAKVSLYANSPFLFGDQLTLSGLYSQEDMWFGGLGYNLPLGTDGLRANVGYSHTYYELGEEYASLQSHGTARVTSVGLSYPVIRSRQLNVRLSGTYQHKKLRDEVDSVTTREDTSSDTLPISVGFDLRDSLYGGGITYGSLGWTPGDLDLDSGLLATDSTTAKTDGGFDKFNFDVARLQALPRKFTFFGRVSAQWTDDNLNSSEGFGIGGATGVRAYPSGEGYGDKGILGQAELRYALAPAFAPYVFYDSGRVTTNAQPWDNSVNHRSLSGAGAGMRINQDNWDFDAGVAWSLHGGAPESDTEDENPKLWVQGKYRF</sequence>
<evidence type="ECO:0000256" key="9">
    <source>
        <dbReference type="SAM" id="SignalP"/>
    </source>
</evidence>
<evidence type="ECO:0000256" key="7">
    <source>
        <dbReference type="ARBA" id="ARBA00023136"/>
    </source>
</evidence>
<gene>
    <name evidence="11" type="ORF">BECKDK2373B_GA0170837_100729</name>
</gene>
<feature type="domain" description="POTRA" evidence="10">
    <location>
        <begin position="71"/>
        <end position="146"/>
    </location>
</feature>
<dbReference type="Gene3D" id="2.40.160.50">
    <property type="entry name" value="membrane protein fhac: a member of the omp85/tpsb transporter family"/>
    <property type="match status" value="1"/>
</dbReference>
<dbReference type="AlphaFoldDB" id="A0A450RY82"/>
<keyword evidence="4" id="KW-1134">Transmembrane beta strand</keyword>
<dbReference type="InterPro" id="IPR051544">
    <property type="entry name" value="TPS_OM_transporter"/>
</dbReference>
<protein>
    <submittedName>
        <fullName evidence="11">Hemolysin activation/secretion protein</fullName>
    </submittedName>
</protein>
<feature type="chain" id="PRO_5019242321" evidence="9">
    <location>
        <begin position="28"/>
        <end position="556"/>
    </location>
</feature>
<accession>A0A450RY82</accession>
<dbReference type="PANTHER" id="PTHR34597:SF1">
    <property type="entry name" value="HEME_HEMOPEXIN TRANSPORTER PROTEIN HUXB"/>
    <property type="match status" value="1"/>
</dbReference>
<dbReference type="InterPro" id="IPR005565">
    <property type="entry name" value="Hemolysn_activator_HlyB_C"/>
</dbReference>
<dbReference type="GO" id="GO:0046819">
    <property type="term" value="P:protein secretion by the type V secretion system"/>
    <property type="evidence" value="ECO:0007669"/>
    <property type="project" value="TreeGrafter"/>
</dbReference>
<dbReference type="PROSITE" id="PS51779">
    <property type="entry name" value="POTRA"/>
    <property type="match status" value="1"/>
</dbReference>
<keyword evidence="3" id="KW-0813">Transport</keyword>
<feature type="signal peptide" evidence="9">
    <location>
        <begin position="1"/>
        <end position="27"/>
    </location>
</feature>
<evidence type="ECO:0000256" key="8">
    <source>
        <dbReference type="ARBA" id="ARBA00023237"/>
    </source>
</evidence>
<evidence type="ECO:0000313" key="11">
    <source>
        <dbReference type="EMBL" id="VFJ44088.1"/>
    </source>
</evidence>
<dbReference type="GO" id="GO:0008320">
    <property type="term" value="F:protein transmembrane transporter activity"/>
    <property type="evidence" value="ECO:0007669"/>
    <property type="project" value="TreeGrafter"/>
</dbReference>
<dbReference type="PANTHER" id="PTHR34597">
    <property type="entry name" value="SLR1661 PROTEIN"/>
    <property type="match status" value="1"/>
</dbReference>
<comment type="subcellular location">
    <subcellularLocation>
        <location evidence="1">Cell outer membrane</location>
    </subcellularLocation>
</comment>
<dbReference type="Gene3D" id="3.10.20.310">
    <property type="entry name" value="membrane protein fhac"/>
    <property type="match status" value="1"/>
</dbReference>
<evidence type="ECO:0000256" key="5">
    <source>
        <dbReference type="ARBA" id="ARBA00022692"/>
    </source>
</evidence>
<comment type="similarity">
    <text evidence="2">Belongs to the TPS (TC 1.B.20) family.</text>
</comment>